<reference evidence="2" key="1">
    <citation type="submission" date="2021-01" db="EMBL/GenBank/DDBJ databases">
        <title>Genomic Encyclopedia of Type Strains, Phase IV (KMG-IV): sequencing the most valuable type-strain genomes for metagenomic binning, comparative biology and taxonomic classification.</title>
        <authorList>
            <person name="Goeker M."/>
        </authorList>
    </citation>
    <scope>NUCLEOTIDE SEQUENCE</scope>
    <source>
        <strain evidence="2">DSM 23230</strain>
    </source>
</reference>
<dbReference type="GO" id="GO:0004803">
    <property type="term" value="F:transposase activity"/>
    <property type="evidence" value="ECO:0007669"/>
    <property type="project" value="InterPro"/>
</dbReference>
<dbReference type="Pfam" id="PF02371">
    <property type="entry name" value="Transposase_20"/>
    <property type="match status" value="1"/>
</dbReference>
<organism evidence="2 3">
    <name type="scientific">Halanaerobacter jeridensis</name>
    <dbReference type="NCBI Taxonomy" id="706427"/>
    <lineage>
        <taxon>Bacteria</taxon>
        <taxon>Bacillati</taxon>
        <taxon>Bacillota</taxon>
        <taxon>Clostridia</taxon>
        <taxon>Halanaerobiales</taxon>
        <taxon>Halobacteroidaceae</taxon>
        <taxon>Halanaerobacter</taxon>
    </lineage>
</organism>
<dbReference type="InterPro" id="IPR047650">
    <property type="entry name" value="Transpos_IS110"/>
</dbReference>
<protein>
    <submittedName>
        <fullName evidence="2">Transposase</fullName>
    </submittedName>
</protein>
<evidence type="ECO:0000313" key="2">
    <source>
        <dbReference type="EMBL" id="MBM7558123.1"/>
    </source>
</evidence>
<feature type="domain" description="Transposase IS116/IS110/IS902 C-terminal" evidence="1">
    <location>
        <begin position="67"/>
        <end position="138"/>
    </location>
</feature>
<dbReference type="GO" id="GO:0006313">
    <property type="term" value="P:DNA transposition"/>
    <property type="evidence" value="ECO:0007669"/>
    <property type="project" value="InterPro"/>
</dbReference>
<dbReference type="PANTHER" id="PTHR33055:SF3">
    <property type="entry name" value="PUTATIVE TRANSPOSASE FOR IS117-RELATED"/>
    <property type="match status" value="1"/>
</dbReference>
<comment type="caution">
    <text evidence="2">The sequence shown here is derived from an EMBL/GenBank/DDBJ whole genome shotgun (WGS) entry which is preliminary data.</text>
</comment>
<evidence type="ECO:0000259" key="1">
    <source>
        <dbReference type="Pfam" id="PF02371"/>
    </source>
</evidence>
<sequence>MQNFLENQAKNISNDKAKTILELVDKNQMTDVSSKTRSALIPQLINQQIETVKKQLAEKIDDNPYKLTTMPGIGYTLAAQFIAEIGYIERFNSANQLARYAGLAPAEHSSGKSRQTSRKKYGCRDLNQAFYMLAIQQIGITRNGKPKNLAAYQYYQKKLNEGKSRKSALVCLQRRLVDIIYAMMRDKSAYELPNQAS</sequence>
<dbReference type="InterPro" id="IPR003346">
    <property type="entry name" value="Transposase_20"/>
</dbReference>
<dbReference type="Proteomes" id="UP000774000">
    <property type="component" value="Unassembled WGS sequence"/>
</dbReference>
<name>A0A938XV60_9FIRM</name>
<gene>
    <name evidence="2" type="ORF">JOC47_002993</name>
</gene>
<keyword evidence="3" id="KW-1185">Reference proteome</keyword>
<proteinExistence type="predicted"/>
<dbReference type="EMBL" id="JAFBDQ010000027">
    <property type="protein sequence ID" value="MBM7558123.1"/>
    <property type="molecule type" value="Genomic_DNA"/>
</dbReference>
<dbReference type="PANTHER" id="PTHR33055">
    <property type="entry name" value="TRANSPOSASE FOR INSERTION SEQUENCE ELEMENT IS1111A"/>
    <property type="match status" value="1"/>
</dbReference>
<dbReference type="RefSeq" id="WP_204703133.1">
    <property type="nucleotide sequence ID" value="NZ_JAFBDQ010000027.1"/>
</dbReference>
<evidence type="ECO:0000313" key="3">
    <source>
        <dbReference type="Proteomes" id="UP000774000"/>
    </source>
</evidence>
<dbReference type="AlphaFoldDB" id="A0A938XV60"/>
<dbReference type="GO" id="GO:0003677">
    <property type="term" value="F:DNA binding"/>
    <property type="evidence" value="ECO:0007669"/>
    <property type="project" value="InterPro"/>
</dbReference>
<accession>A0A938XV60</accession>